<evidence type="ECO:0000256" key="2">
    <source>
        <dbReference type="ARBA" id="ARBA00022771"/>
    </source>
</evidence>
<keyword evidence="3" id="KW-0862">Zinc</keyword>
<evidence type="ECO:0000313" key="9">
    <source>
        <dbReference type="Proteomes" id="UP001341840"/>
    </source>
</evidence>
<dbReference type="InterPro" id="IPR010666">
    <property type="entry name" value="Znf_GRF"/>
</dbReference>
<evidence type="ECO:0000256" key="5">
    <source>
        <dbReference type="SAM" id="MobiDB-lite"/>
    </source>
</evidence>
<feature type="transmembrane region" description="Helical" evidence="6">
    <location>
        <begin position="144"/>
        <end position="161"/>
    </location>
</feature>
<dbReference type="Proteomes" id="UP001341840">
    <property type="component" value="Unassembled WGS sequence"/>
</dbReference>
<keyword evidence="2 4" id="KW-0863">Zinc-finger</keyword>
<comment type="caution">
    <text evidence="8">The sequence shown here is derived from an EMBL/GenBank/DDBJ whole genome shotgun (WGS) entry which is preliminary data.</text>
</comment>
<gene>
    <name evidence="8" type="ORF">PIB30_001524</name>
</gene>
<feature type="compositionally biased region" description="Low complexity" evidence="5">
    <location>
        <begin position="1"/>
        <end position="11"/>
    </location>
</feature>
<evidence type="ECO:0000259" key="7">
    <source>
        <dbReference type="PROSITE" id="PS51999"/>
    </source>
</evidence>
<keyword evidence="9" id="KW-1185">Reference proteome</keyword>
<dbReference type="PROSITE" id="PS51999">
    <property type="entry name" value="ZF_GRF"/>
    <property type="match status" value="1"/>
</dbReference>
<name>A0ABU6R1Q1_9FABA</name>
<keyword evidence="6" id="KW-1133">Transmembrane helix</keyword>
<feature type="region of interest" description="Disordered" evidence="5">
    <location>
        <begin position="1"/>
        <end position="34"/>
    </location>
</feature>
<feature type="domain" description="GRF-type" evidence="7">
    <location>
        <begin position="47"/>
        <end position="94"/>
    </location>
</feature>
<dbReference type="PANTHER" id="PTHR33248">
    <property type="entry name" value="ZINC ION-BINDING PROTEIN"/>
    <property type="match status" value="1"/>
</dbReference>
<protein>
    <recommendedName>
        <fullName evidence="7">GRF-type domain-containing protein</fullName>
    </recommendedName>
</protein>
<keyword evidence="1" id="KW-0479">Metal-binding</keyword>
<sequence>MENGGVSSGSRGSAGGAVGRSERSSSSTQGVFLPDGVEDSDGVAPKCHCGVYIVLYMSRTSGNPNRLFFGCPLFKISIKAEFPHCRFFRWLDKHIELLARSAKKKCADGNEDVEQHMAMIGMENRVTKLEERVAAMKMKDMPNLMLVVCLFVFVIAVYVVWV</sequence>
<evidence type="ECO:0000256" key="4">
    <source>
        <dbReference type="PROSITE-ProRule" id="PRU01343"/>
    </source>
</evidence>
<keyword evidence="6" id="KW-0472">Membrane</keyword>
<accession>A0ABU6R1Q1</accession>
<evidence type="ECO:0000313" key="8">
    <source>
        <dbReference type="EMBL" id="MED6118292.1"/>
    </source>
</evidence>
<evidence type="ECO:0000256" key="6">
    <source>
        <dbReference type="SAM" id="Phobius"/>
    </source>
</evidence>
<proteinExistence type="predicted"/>
<evidence type="ECO:0000256" key="3">
    <source>
        <dbReference type="ARBA" id="ARBA00022833"/>
    </source>
</evidence>
<keyword evidence="6" id="KW-0812">Transmembrane</keyword>
<reference evidence="8 9" key="1">
    <citation type="journal article" date="2023" name="Plants (Basel)">
        <title>Bridging the Gap: Combining Genomics and Transcriptomics Approaches to Understand Stylosanthes scabra, an Orphan Legume from the Brazilian Caatinga.</title>
        <authorList>
            <person name="Ferreira-Neto J.R.C."/>
            <person name="da Silva M.D."/>
            <person name="Binneck E."/>
            <person name="de Melo N.F."/>
            <person name="da Silva R.H."/>
            <person name="de Melo A.L.T.M."/>
            <person name="Pandolfi V."/>
            <person name="Bustamante F.O."/>
            <person name="Brasileiro-Vidal A.C."/>
            <person name="Benko-Iseppon A.M."/>
        </authorList>
    </citation>
    <scope>NUCLEOTIDE SEQUENCE [LARGE SCALE GENOMIC DNA]</scope>
    <source>
        <tissue evidence="8">Leaves</tissue>
    </source>
</reference>
<evidence type="ECO:0000256" key="1">
    <source>
        <dbReference type="ARBA" id="ARBA00022723"/>
    </source>
</evidence>
<organism evidence="8 9">
    <name type="scientific">Stylosanthes scabra</name>
    <dbReference type="NCBI Taxonomy" id="79078"/>
    <lineage>
        <taxon>Eukaryota</taxon>
        <taxon>Viridiplantae</taxon>
        <taxon>Streptophyta</taxon>
        <taxon>Embryophyta</taxon>
        <taxon>Tracheophyta</taxon>
        <taxon>Spermatophyta</taxon>
        <taxon>Magnoliopsida</taxon>
        <taxon>eudicotyledons</taxon>
        <taxon>Gunneridae</taxon>
        <taxon>Pentapetalae</taxon>
        <taxon>rosids</taxon>
        <taxon>fabids</taxon>
        <taxon>Fabales</taxon>
        <taxon>Fabaceae</taxon>
        <taxon>Papilionoideae</taxon>
        <taxon>50 kb inversion clade</taxon>
        <taxon>dalbergioids sensu lato</taxon>
        <taxon>Dalbergieae</taxon>
        <taxon>Pterocarpus clade</taxon>
        <taxon>Stylosanthes</taxon>
    </lineage>
</organism>
<dbReference type="EMBL" id="JASCZI010030211">
    <property type="protein sequence ID" value="MED6118292.1"/>
    <property type="molecule type" value="Genomic_DNA"/>
</dbReference>